<evidence type="ECO:0000313" key="1">
    <source>
        <dbReference type="EMBL" id="KAJ3093168.1"/>
    </source>
</evidence>
<organism evidence="1 2">
    <name type="scientific">Physocladia obscura</name>
    <dbReference type="NCBI Taxonomy" id="109957"/>
    <lineage>
        <taxon>Eukaryota</taxon>
        <taxon>Fungi</taxon>
        <taxon>Fungi incertae sedis</taxon>
        <taxon>Chytridiomycota</taxon>
        <taxon>Chytridiomycota incertae sedis</taxon>
        <taxon>Chytridiomycetes</taxon>
        <taxon>Chytridiales</taxon>
        <taxon>Chytriomycetaceae</taxon>
        <taxon>Physocladia</taxon>
    </lineage>
</organism>
<reference evidence="1" key="1">
    <citation type="submission" date="2020-05" db="EMBL/GenBank/DDBJ databases">
        <title>Phylogenomic resolution of chytrid fungi.</title>
        <authorList>
            <person name="Stajich J.E."/>
            <person name="Amses K."/>
            <person name="Simmons R."/>
            <person name="Seto K."/>
            <person name="Myers J."/>
            <person name="Bonds A."/>
            <person name="Quandt C.A."/>
            <person name="Barry K."/>
            <person name="Liu P."/>
            <person name="Grigoriev I."/>
            <person name="Longcore J.E."/>
            <person name="James T.Y."/>
        </authorList>
    </citation>
    <scope>NUCLEOTIDE SEQUENCE</scope>
    <source>
        <strain evidence="1">JEL0513</strain>
    </source>
</reference>
<dbReference type="Proteomes" id="UP001211907">
    <property type="component" value="Unassembled WGS sequence"/>
</dbReference>
<sequence>MNTTAPTPTTSLTATTTSTTILALIPTGCIGTTPNTHFPINITDNEIQPSLLQGVASVQPNPAACLQFCQKTPGLAWVALQENFTVDGETGLGCIGFDANPAFWLDLESANFPCVKFNATNQDV</sequence>
<name>A0AAD5XBI6_9FUNG</name>
<dbReference type="AlphaFoldDB" id="A0AAD5XBI6"/>
<proteinExistence type="predicted"/>
<comment type="caution">
    <text evidence="1">The sequence shown here is derived from an EMBL/GenBank/DDBJ whole genome shotgun (WGS) entry which is preliminary data.</text>
</comment>
<protein>
    <submittedName>
        <fullName evidence="1">Uncharacterized protein</fullName>
    </submittedName>
</protein>
<accession>A0AAD5XBI6</accession>
<evidence type="ECO:0000313" key="2">
    <source>
        <dbReference type="Proteomes" id="UP001211907"/>
    </source>
</evidence>
<dbReference type="EMBL" id="JADGJH010003149">
    <property type="protein sequence ID" value="KAJ3093168.1"/>
    <property type="molecule type" value="Genomic_DNA"/>
</dbReference>
<feature type="non-terminal residue" evidence="1">
    <location>
        <position position="124"/>
    </location>
</feature>
<gene>
    <name evidence="1" type="ORF">HK100_006756</name>
</gene>
<keyword evidence="2" id="KW-1185">Reference proteome</keyword>